<dbReference type="RefSeq" id="WP_264882087.1">
    <property type="nucleotide sequence ID" value="NZ_JAPDOB010000002.1"/>
</dbReference>
<keyword evidence="3" id="KW-1185">Reference proteome</keyword>
<sequence length="162" mass="17720">MQQSASVQARSGAPGKAHPARVAVVATPDGDGWRFAMRQDSQAVDRLDFSKDAAGMRKADWHEIDFMLEDPSGRLAFPRDKWDAIWVARGTETEAPDCPRAASRDHDVYPLWVKDKVLRVCNRNSDRCLLSFALNFVPTGSPDGPIVATLDPIMGNGNGGRA</sequence>
<comment type="caution">
    <text evidence="2">The sequence shown here is derived from an EMBL/GenBank/DDBJ whole genome shotgun (WGS) entry which is preliminary data.</text>
</comment>
<feature type="region of interest" description="Disordered" evidence="1">
    <location>
        <begin position="1"/>
        <end position="20"/>
    </location>
</feature>
<proteinExistence type="predicted"/>
<reference evidence="2 3" key="1">
    <citation type="submission" date="2022-10" db="EMBL/GenBank/DDBJ databases">
        <title>Sphingomonas sp.</title>
        <authorList>
            <person name="Jin C."/>
        </authorList>
    </citation>
    <scope>NUCLEOTIDE SEQUENCE [LARGE SCALE GENOMIC DNA]</scope>
    <source>
        <strain evidence="2 3">BN140010</strain>
    </source>
</reference>
<dbReference type="EMBL" id="JAPDOB010000002">
    <property type="protein sequence ID" value="MCW3797646.1"/>
    <property type="molecule type" value="Genomic_DNA"/>
</dbReference>
<evidence type="ECO:0000313" key="2">
    <source>
        <dbReference type="EMBL" id="MCW3797646.1"/>
    </source>
</evidence>
<gene>
    <name evidence="2" type="ORF">OMW55_07500</name>
</gene>
<name>A0ABT3JEY8_9SPHN</name>
<organism evidence="2 3">
    <name type="scientific">Sphingomonas arvum</name>
    <dbReference type="NCBI Taxonomy" id="2992113"/>
    <lineage>
        <taxon>Bacteria</taxon>
        <taxon>Pseudomonadati</taxon>
        <taxon>Pseudomonadota</taxon>
        <taxon>Alphaproteobacteria</taxon>
        <taxon>Sphingomonadales</taxon>
        <taxon>Sphingomonadaceae</taxon>
        <taxon>Sphingomonas</taxon>
    </lineage>
</organism>
<evidence type="ECO:0000313" key="3">
    <source>
        <dbReference type="Proteomes" id="UP001526246"/>
    </source>
</evidence>
<accession>A0ABT3JEY8</accession>
<evidence type="ECO:0000256" key="1">
    <source>
        <dbReference type="SAM" id="MobiDB-lite"/>
    </source>
</evidence>
<protein>
    <submittedName>
        <fullName evidence="2">Uncharacterized protein</fullName>
    </submittedName>
</protein>
<dbReference type="Proteomes" id="UP001526246">
    <property type="component" value="Unassembled WGS sequence"/>
</dbReference>